<dbReference type="AlphaFoldDB" id="A0A370QRJ4"/>
<accession>A0A370QRJ4</accession>
<dbReference type="Gene3D" id="3.90.180.10">
    <property type="entry name" value="Medium-chain alcohol dehydrogenases, catalytic domain"/>
    <property type="match status" value="1"/>
</dbReference>
<dbReference type="Proteomes" id="UP000254848">
    <property type="component" value="Unassembled WGS sequence"/>
</dbReference>
<dbReference type="InterPro" id="IPR013154">
    <property type="entry name" value="ADH-like_N"/>
</dbReference>
<dbReference type="SMART" id="SM00829">
    <property type="entry name" value="PKS_ER"/>
    <property type="match status" value="1"/>
</dbReference>
<dbReference type="Pfam" id="PF08240">
    <property type="entry name" value="ADH_N"/>
    <property type="match status" value="1"/>
</dbReference>
<dbReference type="OrthoDB" id="9787435at2"/>
<dbReference type="PANTHER" id="PTHR48106:SF18">
    <property type="entry name" value="QUINONE OXIDOREDUCTASE PIG3"/>
    <property type="match status" value="1"/>
</dbReference>
<protein>
    <submittedName>
        <fullName evidence="4">NADPH:quinone reductase-like Zn-dependent oxidoreductase</fullName>
    </submittedName>
</protein>
<dbReference type="InterPro" id="IPR013149">
    <property type="entry name" value="ADH-like_C"/>
</dbReference>
<proteinExistence type="predicted"/>
<keyword evidence="1" id="KW-0521">NADP</keyword>
<keyword evidence="5" id="KW-1185">Reference proteome</keyword>
<reference evidence="4 5" key="1">
    <citation type="submission" date="2018-07" db="EMBL/GenBank/DDBJ databases">
        <title>Genomic Encyclopedia of Type Strains, Phase IV (KMG-IV): sequencing the most valuable type-strain genomes for metagenomic binning, comparative biology and taxonomic classification.</title>
        <authorList>
            <person name="Goeker M."/>
        </authorList>
    </citation>
    <scope>NUCLEOTIDE SEQUENCE [LARGE SCALE GENOMIC DNA]</scope>
    <source>
        <strain evidence="4 5">DSM 103736</strain>
    </source>
</reference>
<dbReference type="GO" id="GO:0016651">
    <property type="term" value="F:oxidoreductase activity, acting on NAD(P)H"/>
    <property type="evidence" value="ECO:0007669"/>
    <property type="project" value="TreeGrafter"/>
</dbReference>
<evidence type="ECO:0000313" key="4">
    <source>
        <dbReference type="EMBL" id="RDK91877.1"/>
    </source>
</evidence>
<dbReference type="Gene3D" id="3.40.50.720">
    <property type="entry name" value="NAD(P)-binding Rossmann-like Domain"/>
    <property type="match status" value="1"/>
</dbReference>
<evidence type="ECO:0000256" key="1">
    <source>
        <dbReference type="ARBA" id="ARBA00022857"/>
    </source>
</evidence>
<dbReference type="PANTHER" id="PTHR48106">
    <property type="entry name" value="QUINONE OXIDOREDUCTASE PIG3-RELATED"/>
    <property type="match status" value="1"/>
</dbReference>
<dbReference type="RefSeq" id="WP_115458215.1">
    <property type="nucleotide sequence ID" value="NZ_QRAP01000004.1"/>
</dbReference>
<dbReference type="GO" id="GO:0070402">
    <property type="term" value="F:NADPH binding"/>
    <property type="evidence" value="ECO:0007669"/>
    <property type="project" value="TreeGrafter"/>
</dbReference>
<dbReference type="SUPFAM" id="SSF50129">
    <property type="entry name" value="GroES-like"/>
    <property type="match status" value="1"/>
</dbReference>
<dbReference type="InterPro" id="IPR011032">
    <property type="entry name" value="GroES-like_sf"/>
</dbReference>
<gene>
    <name evidence="4" type="ORF">C8D90_10421</name>
</gene>
<dbReference type="InterPro" id="IPR020843">
    <property type="entry name" value="ER"/>
</dbReference>
<sequence>MKAYVIERTGGPEVLQLQDVPAPQAGENEVKIRVKAFGLNRAELMLRAGNMGEITAPRIPGIEAVGEVMEDASGVFRPGQRVATLMGGMQFNRGGSYAQEVCVLRSNVIDLNDSNLSWEELAALPEAWLTIWGALDKRLKIARGESLLIRGATSSVGLAALLYAKNAGLSVIATTRSPQHTQHLYELGADHVVVDNGNIAQEVRRFCPNGADKALEIVGLSVVADTAAALRPFGEICMIGMLDGMFSMDGFNPNRVLPDAVTLSFFGTTMLGTPGLPLTDTPLAQIARDVDQGRLPSLRVKTLTFDEVPQAHRLMENSSVRGKLVVLV</sequence>
<dbReference type="SUPFAM" id="SSF51735">
    <property type="entry name" value="NAD(P)-binding Rossmann-fold domains"/>
    <property type="match status" value="1"/>
</dbReference>
<feature type="domain" description="Enoyl reductase (ER)" evidence="3">
    <location>
        <begin position="10"/>
        <end position="326"/>
    </location>
</feature>
<evidence type="ECO:0000313" key="5">
    <source>
        <dbReference type="Proteomes" id="UP000254848"/>
    </source>
</evidence>
<evidence type="ECO:0000256" key="2">
    <source>
        <dbReference type="ARBA" id="ARBA00023002"/>
    </source>
</evidence>
<organism evidence="4 5">
    <name type="scientific">Enterobacillus tribolii</name>
    <dbReference type="NCBI Taxonomy" id="1487935"/>
    <lineage>
        <taxon>Bacteria</taxon>
        <taxon>Pseudomonadati</taxon>
        <taxon>Pseudomonadota</taxon>
        <taxon>Gammaproteobacteria</taxon>
        <taxon>Enterobacterales</taxon>
        <taxon>Hafniaceae</taxon>
        <taxon>Enterobacillus</taxon>
    </lineage>
</organism>
<dbReference type="InterPro" id="IPR036291">
    <property type="entry name" value="NAD(P)-bd_dom_sf"/>
</dbReference>
<keyword evidence="2" id="KW-0560">Oxidoreductase</keyword>
<dbReference type="Pfam" id="PF00107">
    <property type="entry name" value="ADH_zinc_N"/>
    <property type="match status" value="1"/>
</dbReference>
<comment type="caution">
    <text evidence="4">The sequence shown here is derived from an EMBL/GenBank/DDBJ whole genome shotgun (WGS) entry which is preliminary data.</text>
</comment>
<evidence type="ECO:0000259" key="3">
    <source>
        <dbReference type="SMART" id="SM00829"/>
    </source>
</evidence>
<name>A0A370QRJ4_9GAMM</name>
<dbReference type="EMBL" id="QRAP01000004">
    <property type="protein sequence ID" value="RDK91877.1"/>
    <property type="molecule type" value="Genomic_DNA"/>
</dbReference>